<gene>
    <name evidence="12" type="ORF">BEN30_13695</name>
</gene>
<dbReference type="AlphaFoldDB" id="A0A1E5Q5I1"/>
<feature type="binding site" evidence="9">
    <location>
        <position position="101"/>
    </location>
    <ligand>
        <name>L-glutamine</name>
        <dbReference type="ChEBI" id="CHEBI:58359"/>
    </ligand>
</feature>
<dbReference type="InterPro" id="IPR001962">
    <property type="entry name" value="Asn_synthase"/>
</dbReference>
<keyword evidence="4 9" id="KW-0547">Nucleotide-binding</keyword>
<keyword evidence="6 8" id="KW-0315">Glutamine amidotransferase</keyword>
<evidence type="ECO:0000256" key="7">
    <source>
        <dbReference type="ARBA" id="ARBA00048741"/>
    </source>
</evidence>
<comment type="catalytic activity">
    <reaction evidence="7">
        <text>L-aspartate + L-glutamine + ATP + H2O = L-asparagine + L-glutamate + AMP + diphosphate + H(+)</text>
        <dbReference type="Rhea" id="RHEA:12228"/>
        <dbReference type="ChEBI" id="CHEBI:15377"/>
        <dbReference type="ChEBI" id="CHEBI:15378"/>
        <dbReference type="ChEBI" id="CHEBI:29985"/>
        <dbReference type="ChEBI" id="CHEBI:29991"/>
        <dbReference type="ChEBI" id="CHEBI:30616"/>
        <dbReference type="ChEBI" id="CHEBI:33019"/>
        <dbReference type="ChEBI" id="CHEBI:58048"/>
        <dbReference type="ChEBI" id="CHEBI:58359"/>
        <dbReference type="ChEBI" id="CHEBI:456215"/>
        <dbReference type="EC" id="6.3.5.4"/>
    </reaction>
</comment>
<dbReference type="STRING" id="28181.BEN30_13695"/>
<dbReference type="PROSITE" id="PS51278">
    <property type="entry name" value="GATASE_TYPE_2"/>
    <property type="match status" value="1"/>
</dbReference>
<reference evidence="13" key="1">
    <citation type="submission" date="2016-07" db="EMBL/GenBank/DDBJ databases">
        <authorList>
            <person name="Florea S."/>
            <person name="Webb J.S."/>
            <person name="Jaromczyk J."/>
            <person name="Schardl C.L."/>
        </authorList>
    </citation>
    <scope>NUCLEOTIDE SEQUENCE [LARGE SCALE GENOMIC DNA]</scope>
    <source>
        <strain evidence="13">MV-1</strain>
    </source>
</reference>
<accession>A0A1E5Q5I1</accession>
<keyword evidence="8" id="KW-0061">Asparagine biosynthesis</keyword>
<dbReference type="EMBL" id="MCGG01000046">
    <property type="protein sequence ID" value="OEJ65695.1"/>
    <property type="molecule type" value="Genomic_DNA"/>
</dbReference>
<dbReference type="InterPro" id="IPR033738">
    <property type="entry name" value="AsnB_N"/>
</dbReference>
<evidence type="ECO:0000256" key="4">
    <source>
        <dbReference type="ARBA" id="ARBA00022741"/>
    </source>
</evidence>
<evidence type="ECO:0000256" key="8">
    <source>
        <dbReference type="PIRSR" id="PIRSR001589-1"/>
    </source>
</evidence>
<sequence length="591" mass="64857">MCGIAGFVSLPNAPKFDARMVERFADVLAHRGPDGQGSYSNGACTFVHTRLAIIDIEGGHQPFVARRENGAEVALMANGEIYNNLELRQAMTDTAFTSLSDSEPPLYLYLKHGVDFVHKLRGMYAIAIWDGELERLILSRDPFGIKPLYYAQTEHGFAFASELRALVSKDLCAPKLNRHIRDELLQLQFSTGVDTAIEGIHRVAPGETLVIEKGVIVSRHQRAALPTGGPVSLSLEGALSRLDDVLNDTVGMHQRSDVPYGMFLSGGIDSSVLLAMMSRLNAEPVTAFTAGFSGTDVPDEREHARALARGVSARHIEVEFGEADFWAELPKIAFHMDDPAADYALLPTWKLAQTARNEGIKVVLTGEGGDELFGGYGRYRAARRWLFPKAMYRKGIMDDFGVLLDNDRARTWRAGIAQAGIAARTSGRTALQVAQAQDIATWLPGDLLTKMDRMLMAHGVEGRVPFLDPEMAAFAFALPDKLKIRHKLGKAVLRHWLARAMPAAHPYAKKRGFTVPVGEWIAFRGQRIGHMVGAQECIQAICAPDAIHNIFAMPVGRAGKAAWTLLFYALWHKIHIQGVAPDGDVFDVLSA</sequence>
<keyword evidence="5 9" id="KW-0067">ATP-binding</keyword>
<dbReference type="PANTHER" id="PTHR43284">
    <property type="entry name" value="ASPARAGINE SYNTHETASE (GLUTAMINE-HYDROLYZING)"/>
    <property type="match status" value="1"/>
</dbReference>
<dbReference type="InterPro" id="IPR014729">
    <property type="entry name" value="Rossmann-like_a/b/a_fold"/>
</dbReference>
<dbReference type="Gene3D" id="3.40.50.620">
    <property type="entry name" value="HUPs"/>
    <property type="match status" value="1"/>
</dbReference>
<evidence type="ECO:0000256" key="1">
    <source>
        <dbReference type="ARBA" id="ARBA00005187"/>
    </source>
</evidence>
<dbReference type="EC" id="6.3.5.4" evidence="3"/>
<feature type="active site" description="For GATase activity" evidence="8">
    <location>
        <position position="2"/>
    </location>
</feature>
<evidence type="ECO:0000256" key="3">
    <source>
        <dbReference type="ARBA" id="ARBA00012737"/>
    </source>
</evidence>
<dbReference type="GO" id="GO:0005524">
    <property type="term" value="F:ATP binding"/>
    <property type="evidence" value="ECO:0007669"/>
    <property type="project" value="UniProtKB-KW"/>
</dbReference>
<dbReference type="Gene3D" id="3.60.20.10">
    <property type="entry name" value="Glutamine Phosphoribosylpyrophosphate, subunit 1, domain 1"/>
    <property type="match status" value="1"/>
</dbReference>
<dbReference type="PANTHER" id="PTHR43284:SF1">
    <property type="entry name" value="ASPARAGINE SYNTHETASE"/>
    <property type="match status" value="1"/>
</dbReference>
<comment type="similarity">
    <text evidence="2">Belongs to the asparagine synthetase family.</text>
</comment>
<dbReference type="Pfam" id="PF13537">
    <property type="entry name" value="GATase_7"/>
    <property type="match status" value="1"/>
</dbReference>
<dbReference type="Proteomes" id="UP000095347">
    <property type="component" value="Unassembled WGS sequence"/>
</dbReference>
<evidence type="ECO:0000256" key="5">
    <source>
        <dbReference type="ARBA" id="ARBA00022840"/>
    </source>
</evidence>
<evidence type="ECO:0000256" key="6">
    <source>
        <dbReference type="ARBA" id="ARBA00022962"/>
    </source>
</evidence>
<evidence type="ECO:0000259" key="11">
    <source>
        <dbReference type="PROSITE" id="PS51278"/>
    </source>
</evidence>
<evidence type="ECO:0000313" key="13">
    <source>
        <dbReference type="Proteomes" id="UP000095347"/>
    </source>
</evidence>
<keyword evidence="8" id="KW-0028">Amino-acid biosynthesis</keyword>
<comment type="pathway">
    <text evidence="1">Amino-acid biosynthesis; L-asparagine biosynthesis; L-asparagine from L-aspartate (L-Gln route): step 1/1.</text>
</comment>
<comment type="caution">
    <text evidence="12">The sequence shown here is derived from an EMBL/GenBank/DDBJ whole genome shotgun (WGS) entry which is preliminary data.</text>
</comment>
<dbReference type="GO" id="GO:0005829">
    <property type="term" value="C:cytosol"/>
    <property type="evidence" value="ECO:0007669"/>
    <property type="project" value="TreeGrafter"/>
</dbReference>
<proteinExistence type="inferred from homology"/>
<dbReference type="CDD" id="cd01991">
    <property type="entry name" value="Asn_synthase_B_C"/>
    <property type="match status" value="1"/>
</dbReference>
<dbReference type="GO" id="GO:0006529">
    <property type="term" value="P:asparagine biosynthetic process"/>
    <property type="evidence" value="ECO:0007669"/>
    <property type="project" value="UniProtKB-KW"/>
</dbReference>
<dbReference type="InterPro" id="IPR017932">
    <property type="entry name" value="GATase_2_dom"/>
</dbReference>
<dbReference type="RefSeq" id="WP_069958632.1">
    <property type="nucleotide sequence ID" value="NZ_MCGG01000046.1"/>
</dbReference>
<dbReference type="InterPro" id="IPR029055">
    <property type="entry name" value="Ntn_hydrolases_N"/>
</dbReference>
<dbReference type="NCBIfam" id="TIGR01536">
    <property type="entry name" value="asn_synth_AEB"/>
    <property type="match status" value="1"/>
</dbReference>
<dbReference type="SUPFAM" id="SSF56235">
    <property type="entry name" value="N-terminal nucleophile aminohydrolases (Ntn hydrolases)"/>
    <property type="match status" value="1"/>
</dbReference>
<feature type="site" description="Important for beta-aspartyl-AMP intermediate formation" evidence="10">
    <location>
        <position position="367"/>
    </location>
</feature>
<dbReference type="Pfam" id="PF00733">
    <property type="entry name" value="Asn_synthase"/>
    <property type="match status" value="1"/>
</dbReference>
<dbReference type="PIRSF" id="PIRSF001589">
    <property type="entry name" value="Asn_synthetase_glu-h"/>
    <property type="match status" value="1"/>
</dbReference>
<evidence type="ECO:0000256" key="9">
    <source>
        <dbReference type="PIRSR" id="PIRSR001589-2"/>
    </source>
</evidence>
<evidence type="ECO:0000313" key="12">
    <source>
        <dbReference type="EMBL" id="OEJ65695.1"/>
    </source>
</evidence>
<protein>
    <recommendedName>
        <fullName evidence="3">asparagine synthase (glutamine-hydrolyzing)</fullName>
        <ecNumber evidence="3">6.3.5.4</ecNumber>
    </recommendedName>
</protein>
<dbReference type="SUPFAM" id="SSF52402">
    <property type="entry name" value="Adenine nucleotide alpha hydrolases-like"/>
    <property type="match status" value="1"/>
</dbReference>
<name>A0A1E5Q5I1_9PROT</name>
<feature type="domain" description="Glutamine amidotransferase type-2" evidence="11">
    <location>
        <begin position="2"/>
        <end position="214"/>
    </location>
</feature>
<evidence type="ECO:0000256" key="2">
    <source>
        <dbReference type="ARBA" id="ARBA00005752"/>
    </source>
</evidence>
<dbReference type="CDD" id="cd00712">
    <property type="entry name" value="AsnB"/>
    <property type="match status" value="1"/>
</dbReference>
<organism evidence="12 13">
    <name type="scientific">Magnetovibrio blakemorei</name>
    <dbReference type="NCBI Taxonomy" id="28181"/>
    <lineage>
        <taxon>Bacteria</taxon>
        <taxon>Pseudomonadati</taxon>
        <taxon>Pseudomonadota</taxon>
        <taxon>Alphaproteobacteria</taxon>
        <taxon>Rhodospirillales</taxon>
        <taxon>Magnetovibrionaceae</taxon>
        <taxon>Magnetovibrio</taxon>
    </lineage>
</organism>
<dbReference type="InterPro" id="IPR006426">
    <property type="entry name" value="Asn_synth_AEB"/>
</dbReference>
<evidence type="ECO:0000256" key="10">
    <source>
        <dbReference type="PIRSR" id="PIRSR001589-3"/>
    </source>
</evidence>
<dbReference type="InterPro" id="IPR051786">
    <property type="entry name" value="ASN_synthetase/amidase"/>
</dbReference>
<dbReference type="GO" id="GO:0004066">
    <property type="term" value="F:asparagine synthase (glutamine-hydrolyzing) activity"/>
    <property type="evidence" value="ECO:0007669"/>
    <property type="project" value="UniProtKB-EC"/>
</dbReference>
<dbReference type="OrthoDB" id="9763290at2"/>
<keyword evidence="13" id="KW-1185">Reference proteome</keyword>